<sequence>MEKMCKKSQVTEQTSHKIIEKRRRDRINSCLSELSQTVPAAFSKQTSGKLEKAEILEMTVDYLRAIQATEIGLRFENSEWFSSDIWGDFMHHYQVGYNDCIREIQRFMTDVEGLNVTDDRYVRLVSYLQTRFRPDSSVTGGAAYRDLLQRLTMTTQTRRNLNVVGLGNSTPASGFTSYFSTGSRRFSPYLYPKMISAAQTQEIYTPGAFPLPSTFSANKTICSRTDSLGGKQGALNM</sequence>
<accession>A0A8B8CT52</accession>
<keyword evidence="2" id="KW-0678">Repressor</keyword>
<dbReference type="FunFam" id="4.10.280.10:FF:000054">
    <property type="entry name" value="hairy and enhancer of split-related protein HELT"/>
    <property type="match status" value="1"/>
</dbReference>
<keyword evidence="12" id="KW-1185">Reference proteome</keyword>
<evidence type="ECO:0000256" key="9">
    <source>
        <dbReference type="ARBA" id="ARBA00078769"/>
    </source>
</evidence>
<evidence type="ECO:0000256" key="6">
    <source>
        <dbReference type="ARBA" id="ARBA00023242"/>
    </source>
</evidence>
<dbReference type="InterPro" id="IPR036638">
    <property type="entry name" value="HLH_DNA-bd_sf"/>
</dbReference>
<evidence type="ECO:0000259" key="10">
    <source>
        <dbReference type="PROSITE" id="PS50888"/>
    </source>
</evidence>
<feature type="domain" description="Orange" evidence="11">
    <location>
        <begin position="93"/>
        <end position="128"/>
    </location>
</feature>
<dbReference type="Pfam" id="PF00010">
    <property type="entry name" value="HLH"/>
    <property type="match status" value="1"/>
</dbReference>
<dbReference type="PANTHER" id="PTHR10985">
    <property type="entry name" value="BASIC HELIX-LOOP-HELIX TRANSCRIPTION FACTOR, HES-RELATED"/>
    <property type="match status" value="1"/>
</dbReference>
<evidence type="ECO:0000313" key="12">
    <source>
        <dbReference type="Proteomes" id="UP000694844"/>
    </source>
</evidence>
<dbReference type="SMART" id="SM00353">
    <property type="entry name" value="HLH"/>
    <property type="match status" value="1"/>
</dbReference>
<dbReference type="RefSeq" id="XP_022317611.1">
    <property type="nucleotide sequence ID" value="XM_022461903.1"/>
</dbReference>
<evidence type="ECO:0000256" key="3">
    <source>
        <dbReference type="ARBA" id="ARBA00023015"/>
    </source>
</evidence>
<keyword evidence="3" id="KW-0805">Transcription regulation</keyword>
<evidence type="ECO:0000256" key="2">
    <source>
        <dbReference type="ARBA" id="ARBA00022491"/>
    </source>
</evidence>
<dbReference type="GO" id="GO:0005634">
    <property type="term" value="C:nucleus"/>
    <property type="evidence" value="ECO:0007669"/>
    <property type="project" value="UniProtKB-SubCell"/>
</dbReference>
<evidence type="ECO:0000256" key="7">
    <source>
        <dbReference type="ARBA" id="ARBA00038262"/>
    </source>
</evidence>
<name>A0A8B8CT52_CRAVI</name>
<organism evidence="12 13">
    <name type="scientific">Crassostrea virginica</name>
    <name type="common">Eastern oyster</name>
    <dbReference type="NCBI Taxonomy" id="6565"/>
    <lineage>
        <taxon>Eukaryota</taxon>
        <taxon>Metazoa</taxon>
        <taxon>Spiralia</taxon>
        <taxon>Lophotrochozoa</taxon>
        <taxon>Mollusca</taxon>
        <taxon>Bivalvia</taxon>
        <taxon>Autobranchia</taxon>
        <taxon>Pteriomorphia</taxon>
        <taxon>Ostreida</taxon>
        <taxon>Ostreoidea</taxon>
        <taxon>Ostreidae</taxon>
        <taxon>Crassostrea</taxon>
    </lineage>
</organism>
<dbReference type="SUPFAM" id="SSF47459">
    <property type="entry name" value="HLH, helix-loop-helix DNA-binding domain"/>
    <property type="match status" value="1"/>
</dbReference>
<dbReference type="PROSITE" id="PS50888">
    <property type="entry name" value="BHLH"/>
    <property type="match status" value="1"/>
</dbReference>
<evidence type="ECO:0000256" key="1">
    <source>
        <dbReference type="ARBA" id="ARBA00004123"/>
    </source>
</evidence>
<feature type="domain" description="BHLH" evidence="10">
    <location>
        <begin position="11"/>
        <end position="66"/>
    </location>
</feature>
<reference evidence="13" key="1">
    <citation type="submission" date="2025-08" db="UniProtKB">
        <authorList>
            <consortium name="RefSeq"/>
        </authorList>
    </citation>
    <scope>IDENTIFICATION</scope>
    <source>
        <tissue evidence="13">Whole sample</tissue>
    </source>
</reference>
<dbReference type="GeneID" id="111120884"/>
<dbReference type="Proteomes" id="UP000694844">
    <property type="component" value="Chromosome 2"/>
</dbReference>
<comment type="subcellular location">
    <subcellularLocation>
        <location evidence="1">Nucleus</location>
    </subcellularLocation>
</comment>
<keyword evidence="6" id="KW-0539">Nucleus</keyword>
<dbReference type="InterPro" id="IPR011598">
    <property type="entry name" value="bHLH_dom"/>
</dbReference>
<evidence type="ECO:0000256" key="8">
    <source>
        <dbReference type="ARBA" id="ARBA00073323"/>
    </source>
</evidence>
<evidence type="ECO:0000313" key="13">
    <source>
        <dbReference type="RefSeq" id="XP_022317611.1"/>
    </source>
</evidence>
<dbReference type="PROSITE" id="PS51054">
    <property type="entry name" value="ORANGE"/>
    <property type="match status" value="1"/>
</dbReference>
<dbReference type="Gene3D" id="4.10.280.10">
    <property type="entry name" value="Helix-loop-helix DNA-binding domain"/>
    <property type="match status" value="1"/>
</dbReference>
<evidence type="ECO:0000259" key="11">
    <source>
        <dbReference type="PROSITE" id="PS51054"/>
    </source>
</evidence>
<gene>
    <name evidence="13" type="primary">LOC111120884</name>
</gene>
<dbReference type="GO" id="GO:0003677">
    <property type="term" value="F:DNA binding"/>
    <property type="evidence" value="ECO:0007669"/>
    <property type="project" value="UniProtKB-KW"/>
</dbReference>
<dbReference type="GO" id="GO:0046983">
    <property type="term" value="F:protein dimerization activity"/>
    <property type="evidence" value="ECO:0007669"/>
    <property type="project" value="InterPro"/>
</dbReference>
<comment type="similarity">
    <text evidence="7">Belongs to the HEY family.</text>
</comment>
<protein>
    <recommendedName>
        <fullName evidence="8">Hairy and enhancer of split-related protein HELT</fullName>
    </recommendedName>
    <alternativeName>
        <fullName evidence="9">HES/HEY-like transcription factor</fullName>
    </alternativeName>
</protein>
<dbReference type="KEGG" id="cvn:111120884"/>
<dbReference type="InterPro" id="IPR003650">
    <property type="entry name" value="Orange_dom"/>
</dbReference>
<dbReference type="Pfam" id="PF07527">
    <property type="entry name" value="Hairy_orange"/>
    <property type="match status" value="1"/>
</dbReference>
<dbReference type="CDD" id="cd11408">
    <property type="entry name" value="bHLH-O_HELT"/>
    <property type="match status" value="1"/>
</dbReference>
<dbReference type="InterPro" id="IPR050370">
    <property type="entry name" value="HES_HEY"/>
</dbReference>
<dbReference type="Gene3D" id="6.10.250.980">
    <property type="match status" value="1"/>
</dbReference>
<dbReference type="OrthoDB" id="6371181at2759"/>
<keyword evidence="5" id="KW-0804">Transcription</keyword>
<dbReference type="GO" id="GO:0006355">
    <property type="term" value="P:regulation of DNA-templated transcription"/>
    <property type="evidence" value="ECO:0007669"/>
    <property type="project" value="InterPro"/>
</dbReference>
<proteinExistence type="inferred from homology"/>
<evidence type="ECO:0000256" key="4">
    <source>
        <dbReference type="ARBA" id="ARBA00023125"/>
    </source>
</evidence>
<evidence type="ECO:0000256" key="5">
    <source>
        <dbReference type="ARBA" id="ARBA00023163"/>
    </source>
</evidence>
<dbReference type="SUPFAM" id="SSF158457">
    <property type="entry name" value="Orange domain-like"/>
    <property type="match status" value="1"/>
</dbReference>
<keyword evidence="4" id="KW-0238">DNA-binding</keyword>
<dbReference type="AlphaFoldDB" id="A0A8B8CT52"/>